<accession>A0ABP9L899</accession>
<keyword evidence="2" id="KW-1185">Reference proteome</keyword>
<protein>
    <recommendedName>
        <fullName evidence="3">Glycosyl hydrolase family 98 putative carbohydrate-binding module domain-containing protein</fullName>
    </recommendedName>
</protein>
<sequence length="137" mass="14955">MKVSTDGDGGGEVTDWSVDDVTIGNQTFDSSFVARCSLLCSGGEQSWYDVKLAGKYKWFDGSFGIAADSPANDRTHTVKVEITDRGTGRKLEAFTLKYGAVIPVKQLDVSEVGILRIRFYGWLGDMHVAVGEPTVRQ</sequence>
<reference evidence="2" key="1">
    <citation type="journal article" date="2019" name="Int. J. Syst. Evol. Microbiol.">
        <title>The Global Catalogue of Microorganisms (GCM) 10K type strain sequencing project: providing services to taxonomists for standard genome sequencing and annotation.</title>
        <authorList>
            <consortium name="The Broad Institute Genomics Platform"/>
            <consortium name="The Broad Institute Genome Sequencing Center for Infectious Disease"/>
            <person name="Wu L."/>
            <person name="Ma J."/>
        </authorList>
    </citation>
    <scope>NUCLEOTIDE SEQUENCE [LARGE SCALE GENOMIC DNA]</scope>
    <source>
        <strain evidence="2">JCM 18410</strain>
    </source>
</reference>
<evidence type="ECO:0000313" key="2">
    <source>
        <dbReference type="Proteomes" id="UP001500124"/>
    </source>
</evidence>
<name>A0ABP9L899_9ACTN</name>
<organism evidence="1 2">
    <name type="scientific">Streptomyces similanensis</name>
    <dbReference type="NCBI Taxonomy" id="1274988"/>
    <lineage>
        <taxon>Bacteria</taxon>
        <taxon>Bacillati</taxon>
        <taxon>Actinomycetota</taxon>
        <taxon>Actinomycetes</taxon>
        <taxon>Kitasatosporales</taxon>
        <taxon>Streptomycetaceae</taxon>
        <taxon>Streptomyces</taxon>
    </lineage>
</organism>
<dbReference type="Proteomes" id="UP001500124">
    <property type="component" value="Unassembled WGS sequence"/>
</dbReference>
<comment type="caution">
    <text evidence="1">The sequence shown here is derived from an EMBL/GenBank/DDBJ whole genome shotgun (WGS) entry which is preliminary data.</text>
</comment>
<proteinExistence type="predicted"/>
<dbReference type="EMBL" id="BAABKC010000086">
    <property type="protein sequence ID" value="GAA5070126.1"/>
    <property type="molecule type" value="Genomic_DNA"/>
</dbReference>
<evidence type="ECO:0000313" key="1">
    <source>
        <dbReference type="EMBL" id="GAA5070126.1"/>
    </source>
</evidence>
<gene>
    <name evidence="1" type="ORF">GCM10023336_54920</name>
</gene>
<evidence type="ECO:0008006" key="3">
    <source>
        <dbReference type="Google" id="ProtNLM"/>
    </source>
</evidence>